<accession>A0AAD7FF50</accession>
<dbReference type="AlphaFoldDB" id="A0AAD7FF50"/>
<sequence>MRVYDGYAWATTTWTARRKQQGNAEAAPNARANLPDVRLYLMSASTRPQLPASGVEPNYIGTWGDYASFVHHMSELAVDKNVDLLLADSGDLHDG</sequence>
<protein>
    <submittedName>
        <fullName evidence="1">Uncharacterized protein</fullName>
    </submittedName>
</protein>
<dbReference type="Gene3D" id="3.60.21.10">
    <property type="match status" value="1"/>
</dbReference>
<reference evidence="1" key="1">
    <citation type="submission" date="2023-03" db="EMBL/GenBank/DDBJ databases">
        <title>Massive genome expansion in bonnet fungi (Mycena s.s.) driven by repeated elements and novel gene families across ecological guilds.</title>
        <authorList>
            <consortium name="Lawrence Berkeley National Laboratory"/>
            <person name="Harder C.B."/>
            <person name="Miyauchi S."/>
            <person name="Viragh M."/>
            <person name="Kuo A."/>
            <person name="Thoen E."/>
            <person name="Andreopoulos B."/>
            <person name="Lu D."/>
            <person name="Skrede I."/>
            <person name="Drula E."/>
            <person name="Henrissat B."/>
            <person name="Morin E."/>
            <person name="Kohler A."/>
            <person name="Barry K."/>
            <person name="LaButti K."/>
            <person name="Morin E."/>
            <person name="Salamov A."/>
            <person name="Lipzen A."/>
            <person name="Mereny Z."/>
            <person name="Hegedus B."/>
            <person name="Baldrian P."/>
            <person name="Stursova M."/>
            <person name="Weitz H."/>
            <person name="Taylor A."/>
            <person name="Grigoriev I.V."/>
            <person name="Nagy L.G."/>
            <person name="Martin F."/>
            <person name="Kauserud H."/>
        </authorList>
    </citation>
    <scope>NUCLEOTIDE SEQUENCE</scope>
    <source>
        <strain evidence="1">9284</strain>
    </source>
</reference>
<gene>
    <name evidence="1" type="ORF">FB45DRAFT_249567</name>
</gene>
<organism evidence="1 2">
    <name type="scientific">Roridomyces roridus</name>
    <dbReference type="NCBI Taxonomy" id="1738132"/>
    <lineage>
        <taxon>Eukaryota</taxon>
        <taxon>Fungi</taxon>
        <taxon>Dikarya</taxon>
        <taxon>Basidiomycota</taxon>
        <taxon>Agaricomycotina</taxon>
        <taxon>Agaricomycetes</taxon>
        <taxon>Agaricomycetidae</taxon>
        <taxon>Agaricales</taxon>
        <taxon>Marasmiineae</taxon>
        <taxon>Mycenaceae</taxon>
        <taxon>Roridomyces</taxon>
    </lineage>
</organism>
<name>A0AAD7FF50_9AGAR</name>
<comment type="caution">
    <text evidence="1">The sequence shown here is derived from an EMBL/GenBank/DDBJ whole genome shotgun (WGS) entry which is preliminary data.</text>
</comment>
<proteinExistence type="predicted"/>
<keyword evidence="2" id="KW-1185">Reference proteome</keyword>
<evidence type="ECO:0000313" key="2">
    <source>
        <dbReference type="Proteomes" id="UP001221142"/>
    </source>
</evidence>
<dbReference type="Proteomes" id="UP001221142">
    <property type="component" value="Unassembled WGS sequence"/>
</dbReference>
<dbReference type="EMBL" id="JARKIF010000025">
    <property type="protein sequence ID" value="KAJ7614934.1"/>
    <property type="molecule type" value="Genomic_DNA"/>
</dbReference>
<evidence type="ECO:0000313" key="1">
    <source>
        <dbReference type="EMBL" id="KAJ7614934.1"/>
    </source>
</evidence>
<dbReference type="InterPro" id="IPR029052">
    <property type="entry name" value="Metallo-depent_PP-like"/>
</dbReference>